<dbReference type="Proteomes" id="UP000031967">
    <property type="component" value="Unassembled WGS sequence"/>
</dbReference>
<sequence length="120" mass="13133">MALTIYYDEPINNTLAADNNNIKLPIEPRNFSRTNNNFATVSGTVTFDSSYPTGGYGPMNNFGMKKVAGVFFEDVNGYGVMYNRATDKIQVFSTAGTEVAAATNLSALQAVYFEAKGRQY</sequence>
<dbReference type="RefSeq" id="WP_041051466.1">
    <property type="nucleotide sequence ID" value="NZ_JXAK01000066.1"/>
</dbReference>
<reference evidence="1 2" key="1">
    <citation type="submission" date="2014-12" db="EMBL/GenBank/DDBJ databases">
        <title>Draft genome sequence of Paenibacillus kamchatkensis strain B-2647.</title>
        <authorList>
            <person name="Karlyshev A.V."/>
            <person name="Kudryashova E.B."/>
        </authorList>
    </citation>
    <scope>NUCLEOTIDE SEQUENCE [LARGE SCALE GENOMIC DNA]</scope>
    <source>
        <strain evidence="1 2">VKM B-2647</strain>
    </source>
</reference>
<accession>A0ABR5AB88</accession>
<keyword evidence="2" id="KW-1185">Reference proteome</keyword>
<gene>
    <name evidence="1" type="ORF">SD70_27195</name>
</gene>
<proteinExistence type="predicted"/>
<dbReference type="EMBL" id="JXAK01000066">
    <property type="protein sequence ID" value="KIL38304.1"/>
    <property type="molecule type" value="Genomic_DNA"/>
</dbReference>
<evidence type="ECO:0000313" key="1">
    <source>
        <dbReference type="EMBL" id="KIL38304.1"/>
    </source>
</evidence>
<protein>
    <submittedName>
        <fullName evidence="1">Uncharacterized protein</fullName>
    </submittedName>
</protein>
<organism evidence="1 2">
    <name type="scientific">Gordoniibacillus kamchatkensis</name>
    <dbReference type="NCBI Taxonomy" id="1590651"/>
    <lineage>
        <taxon>Bacteria</taxon>
        <taxon>Bacillati</taxon>
        <taxon>Bacillota</taxon>
        <taxon>Bacilli</taxon>
        <taxon>Bacillales</taxon>
        <taxon>Paenibacillaceae</taxon>
        <taxon>Gordoniibacillus</taxon>
    </lineage>
</organism>
<comment type="caution">
    <text evidence="1">The sequence shown here is derived from an EMBL/GenBank/DDBJ whole genome shotgun (WGS) entry which is preliminary data.</text>
</comment>
<name>A0ABR5AB88_9BACL</name>
<evidence type="ECO:0000313" key="2">
    <source>
        <dbReference type="Proteomes" id="UP000031967"/>
    </source>
</evidence>